<dbReference type="Gramene" id="ERN17272">
    <property type="protein sequence ID" value="ERN17272"/>
    <property type="gene ID" value="AMTR_s00044p00222640"/>
</dbReference>
<name>U5D775_AMBTC</name>
<dbReference type="Proteomes" id="UP000017836">
    <property type="component" value="Unassembled WGS sequence"/>
</dbReference>
<feature type="domain" description="DUF4283" evidence="1">
    <location>
        <begin position="8"/>
        <end position="57"/>
    </location>
</feature>
<dbReference type="PANTHER" id="PTHR31286:SF180">
    <property type="entry name" value="OS10G0362600 PROTEIN"/>
    <property type="match status" value="1"/>
</dbReference>
<evidence type="ECO:0000313" key="2">
    <source>
        <dbReference type="EMBL" id="ERN17272.1"/>
    </source>
</evidence>
<dbReference type="HOGENOM" id="CLU_2100158_0_0_1"/>
<evidence type="ECO:0000259" key="1">
    <source>
        <dbReference type="Pfam" id="PF14111"/>
    </source>
</evidence>
<keyword evidence="3" id="KW-1185">Reference proteome</keyword>
<dbReference type="InterPro" id="IPR025558">
    <property type="entry name" value="DUF4283"/>
</dbReference>
<reference evidence="3" key="1">
    <citation type="journal article" date="2013" name="Science">
        <title>The Amborella genome and the evolution of flowering plants.</title>
        <authorList>
            <consortium name="Amborella Genome Project"/>
        </authorList>
    </citation>
    <scope>NUCLEOTIDE SEQUENCE [LARGE SCALE GENOMIC DNA]</scope>
</reference>
<dbReference type="AlphaFoldDB" id="U5D775"/>
<gene>
    <name evidence="2" type="ORF">AMTR_s00044p00222640</name>
</gene>
<dbReference type="InterPro" id="IPR040256">
    <property type="entry name" value="At4g02000-like"/>
</dbReference>
<organism evidence="2 3">
    <name type="scientific">Amborella trichopoda</name>
    <dbReference type="NCBI Taxonomy" id="13333"/>
    <lineage>
        <taxon>Eukaryota</taxon>
        <taxon>Viridiplantae</taxon>
        <taxon>Streptophyta</taxon>
        <taxon>Embryophyta</taxon>
        <taxon>Tracheophyta</taxon>
        <taxon>Spermatophyta</taxon>
        <taxon>Magnoliopsida</taxon>
        <taxon>Amborellales</taxon>
        <taxon>Amborellaceae</taxon>
        <taxon>Amborella</taxon>
    </lineage>
</organism>
<dbReference type="EMBL" id="KI392384">
    <property type="protein sequence ID" value="ERN17272.1"/>
    <property type="molecule type" value="Genomic_DNA"/>
</dbReference>
<dbReference type="PANTHER" id="PTHR31286">
    <property type="entry name" value="GLYCINE-RICH CELL WALL STRUCTURAL PROTEIN 1.8-LIKE"/>
    <property type="match status" value="1"/>
</dbReference>
<accession>U5D775</accession>
<evidence type="ECO:0000313" key="3">
    <source>
        <dbReference type="Proteomes" id="UP000017836"/>
    </source>
</evidence>
<sequence length="116" mass="13261">MPEERVVRAWGCHLTSKAIPNHMALILFEASEDVLRVLKQCFWRFKGVLMTVEKWSSCANTSLVYVSVVWVRVSGIPIQAWTKEVLCIITLHGSRLLEIDWFTSTGPSLSLLRMKI</sequence>
<protein>
    <recommendedName>
        <fullName evidence="1">DUF4283 domain-containing protein</fullName>
    </recommendedName>
</protein>
<proteinExistence type="predicted"/>
<dbReference type="Pfam" id="PF14111">
    <property type="entry name" value="DUF4283"/>
    <property type="match status" value="1"/>
</dbReference>